<feature type="transmembrane region" description="Helical" evidence="1">
    <location>
        <begin position="68"/>
        <end position="89"/>
    </location>
</feature>
<name>U2PWW3_LEPWF</name>
<keyword evidence="1" id="KW-0472">Membrane</keyword>
<comment type="caution">
    <text evidence="2">The sequence shown here is derived from an EMBL/GenBank/DDBJ whole genome shotgun (WGS) entry which is preliminary data.</text>
</comment>
<proteinExistence type="predicted"/>
<dbReference type="PATRIC" id="fig|888055.3.peg.1683"/>
<keyword evidence="1" id="KW-1133">Transmembrane helix</keyword>
<feature type="transmembrane region" description="Helical" evidence="1">
    <location>
        <begin position="230"/>
        <end position="248"/>
    </location>
</feature>
<evidence type="ECO:0000313" key="3">
    <source>
        <dbReference type="Proteomes" id="UP000016626"/>
    </source>
</evidence>
<gene>
    <name evidence="2" type="ORF">HMPREF9015_01754</name>
</gene>
<evidence type="ECO:0000313" key="2">
    <source>
        <dbReference type="EMBL" id="ERK48581.1"/>
    </source>
</evidence>
<accession>U2PWW3</accession>
<keyword evidence="1" id="KW-0812">Transmembrane</keyword>
<dbReference type="HOGENOM" id="CLU_1026011_0_0_0"/>
<feature type="transmembrane region" description="Helical" evidence="1">
    <location>
        <begin position="168"/>
        <end position="191"/>
    </location>
</feature>
<organism evidence="2 3">
    <name type="scientific">Leptotrichia wadei (strain F0279)</name>
    <dbReference type="NCBI Taxonomy" id="888055"/>
    <lineage>
        <taxon>Bacteria</taxon>
        <taxon>Fusobacteriati</taxon>
        <taxon>Fusobacteriota</taxon>
        <taxon>Fusobacteriia</taxon>
        <taxon>Fusobacteriales</taxon>
        <taxon>Leptotrichiaceae</taxon>
        <taxon>Leptotrichia</taxon>
    </lineage>
</organism>
<dbReference type="EMBL" id="AWVM01000091">
    <property type="protein sequence ID" value="ERK48581.1"/>
    <property type="molecule type" value="Genomic_DNA"/>
</dbReference>
<dbReference type="AlphaFoldDB" id="U2PWW3"/>
<feature type="transmembrane region" description="Helical" evidence="1">
    <location>
        <begin position="36"/>
        <end position="56"/>
    </location>
</feature>
<evidence type="ECO:0000256" key="1">
    <source>
        <dbReference type="SAM" id="Phobius"/>
    </source>
</evidence>
<dbReference type="Proteomes" id="UP000016626">
    <property type="component" value="Unassembled WGS sequence"/>
</dbReference>
<protein>
    <submittedName>
        <fullName evidence="2">Uncharacterized protein</fullName>
    </submittedName>
</protein>
<reference evidence="2 3" key="1">
    <citation type="submission" date="2013-06" db="EMBL/GenBank/DDBJ databases">
        <authorList>
            <person name="Weinstock G."/>
            <person name="Sodergren E."/>
            <person name="Lobos E.A."/>
            <person name="Fulton L."/>
            <person name="Fulton R."/>
            <person name="Courtney L."/>
            <person name="Fronick C."/>
            <person name="O'Laughlin M."/>
            <person name="Godfrey J."/>
            <person name="Wilson R.M."/>
            <person name="Miner T."/>
            <person name="Farmer C."/>
            <person name="Delehaunty K."/>
            <person name="Cordes M."/>
            <person name="Minx P."/>
            <person name="Tomlinson C."/>
            <person name="Chen J."/>
            <person name="Wollam A."/>
            <person name="Pepin K.H."/>
            <person name="Bhonagiri V."/>
            <person name="Zhang X."/>
            <person name="Warren W."/>
            <person name="Mitreva M."/>
            <person name="Mardis E.R."/>
            <person name="Wilson R.K."/>
        </authorList>
    </citation>
    <scope>NUCLEOTIDE SEQUENCE [LARGE SCALE GENOMIC DNA]</scope>
    <source>
        <strain evidence="2 3">F0279</strain>
    </source>
</reference>
<dbReference type="RefSeq" id="WP_021746689.1">
    <property type="nucleotide sequence ID" value="NZ_KI271419.1"/>
</dbReference>
<sequence length="271" mass="32005">MSENTNKDKIENLDSLMVERSNFNIINVIIHKEMKLFIQILLFLLFLLFLTIPILRNIKFLRYITINNYTAILISILFLLGYFINLRIIDLKMDKILKEAKVKIEGELEINWLFWIFLNPFKESYKLNKKINMAFEKKIKKDYNITFDKKEAEEELKKRIKKTLSRKTITFALSLKNGGILLIATSFLGLINNYYSNIMTLTVNSKGNYDEAYGAVIRKLTEIFLENSQIYLIIAMLIFLFVICHRIFTNNILYSDELAKLYDVEDFLNTL</sequence>